<gene>
    <name evidence="1" type="ORF">SAMN04488529_11235</name>
</gene>
<name>A0A1H0UQN6_9CLOT</name>
<sequence>MNKKMDIKKMTINSILIAIGAILHQITPTIGLPMQPDLALAMLFIIIILNNDYKTTLISGIIIGVFTSLTTKFPGGQLPNIIDKVVTSNIIYFALLPLRNRFKDITKMAICLPIGTIISGLVFLLSAQFIVGLPSEFMALVKVVVIPAAIMNTIIGIILFKAVKVALKATKTTVKA</sequence>
<reference evidence="1 2" key="1">
    <citation type="submission" date="2016-10" db="EMBL/GenBank/DDBJ databases">
        <authorList>
            <person name="de Groot N.N."/>
        </authorList>
    </citation>
    <scope>NUCLEOTIDE SEQUENCE [LARGE SCALE GENOMIC DNA]</scope>
    <source>
        <strain evidence="1 2">DSM 12272</strain>
    </source>
</reference>
<organism evidence="1 2">
    <name type="scientific">Clostridium gasigenes</name>
    <dbReference type="NCBI Taxonomy" id="94869"/>
    <lineage>
        <taxon>Bacteria</taxon>
        <taxon>Bacillati</taxon>
        <taxon>Bacillota</taxon>
        <taxon>Clostridia</taxon>
        <taxon>Eubacteriales</taxon>
        <taxon>Clostridiaceae</taxon>
        <taxon>Clostridium</taxon>
    </lineage>
</organism>
<protein>
    <submittedName>
        <fullName evidence="1">Tryptophan transporter TrpP</fullName>
    </submittedName>
</protein>
<dbReference type="InterPro" id="IPR031360">
    <property type="entry name" value="TrpP"/>
</dbReference>
<accession>A0A1H0UQN6</accession>
<keyword evidence="2" id="KW-1185">Reference proteome</keyword>
<dbReference type="GeneID" id="65308140"/>
<dbReference type="STRING" id="94869.SAMN04488529_11235"/>
<evidence type="ECO:0000313" key="1">
    <source>
        <dbReference type="EMBL" id="SDP68549.1"/>
    </source>
</evidence>
<dbReference type="AlphaFoldDB" id="A0A1H0UQN6"/>
<dbReference type="EMBL" id="FNJM01000012">
    <property type="protein sequence ID" value="SDP68549.1"/>
    <property type="molecule type" value="Genomic_DNA"/>
</dbReference>
<dbReference type="RefSeq" id="WP_175490879.1">
    <property type="nucleotide sequence ID" value="NZ_CP071376.1"/>
</dbReference>
<evidence type="ECO:0000313" key="2">
    <source>
        <dbReference type="Proteomes" id="UP000198597"/>
    </source>
</evidence>
<dbReference type="Pfam" id="PF17099">
    <property type="entry name" value="TrpP"/>
    <property type="match status" value="1"/>
</dbReference>
<dbReference type="Proteomes" id="UP000198597">
    <property type="component" value="Unassembled WGS sequence"/>
</dbReference>
<proteinExistence type="predicted"/>